<gene>
    <name evidence="1" type="ORF">TSUD_65550</name>
</gene>
<protein>
    <recommendedName>
        <fullName evidence="3">UVR domain-containing protein</fullName>
    </recommendedName>
</protein>
<sequence length="229" mass="26124">MASIPNISSPNLTFPKQNLSSVTFPLKRPSLLQFPSQPLCLCLNSVSDDNHNNTNNNNNNNNDSTNRRWDSMLNEFLTGAIKQFDSYMNSLKRDRTVAKDRGEVNDEEWDWNRWRQHFDQVDDQERLLVILKSQLRHAVYVEDYEEAARLKVAIAAASNNDSVGKVISLLKRAIKEERYGDAARLRDNAGAGLVGWWAGISKDVNDPHGLIIRITPEHGRYVARSYSPR</sequence>
<dbReference type="AlphaFoldDB" id="A0A2Z6N3E4"/>
<name>A0A2Z6N3E4_TRISU</name>
<dbReference type="GO" id="GO:0042651">
    <property type="term" value="C:thylakoid membrane"/>
    <property type="evidence" value="ECO:0007669"/>
    <property type="project" value="TreeGrafter"/>
</dbReference>
<dbReference type="InterPro" id="IPR044680">
    <property type="entry name" value="EX1/2"/>
</dbReference>
<evidence type="ECO:0008006" key="3">
    <source>
        <dbReference type="Google" id="ProtNLM"/>
    </source>
</evidence>
<dbReference type="PANTHER" id="PTHR33917">
    <property type="entry name" value="PROTEIN EXECUTER 1, CHLOROPLASTIC"/>
    <property type="match status" value="1"/>
</dbReference>
<keyword evidence="2" id="KW-1185">Reference proteome</keyword>
<dbReference type="OrthoDB" id="1422964at2759"/>
<dbReference type="PANTHER" id="PTHR33917:SF3">
    <property type="entry name" value="PROTEIN EXECUTER 1, CHLOROPLASTIC"/>
    <property type="match status" value="1"/>
</dbReference>
<evidence type="ECO:0000313" key="2">
    <source>
        <dbReference type="Proteomes" id="UP000242715"/>
    </source>
</evidence>
<proteinExistence type="predicted"/>
<dbReference type="EMBL" id="DF973428">
    <property type="protein sequence ID" value="GAU30545.1"/>
    <property type="molecule type" value="Genomic_DNA"/>
</dbReference>
<dbReference type="GO" id="GO:0010343">
    <property type="term" value="P:singlet oxygen-mediated programmed cell death"/>
    <property type="evidence" value="ECO:0007669"/>
    <property type="project" value="InterPro"/>
</dbReference>
<dbReference type="Proteomes" id="UP000242715">
    <property type="component" value="Unassembled WGS sequence"/>
</dbReference>
<reference evidence="2" key="1">
    <citation type="journal article" date="2017" name="Front. Plant Sci.">
        <title>Climate Clever Clovers: New Paradigm to Reduce the Environmental Footprint of Ruminants by Breeding Low Methanogenic Forages Utilizing Haplotype Variation.</title>
        <authorList>
            <person name="Kaur P."/>
            <person name="Appels R."/>
            <person name="Bayer P.E."/>
            <person name="Keeble-Gagnere G."/>
            <person name="Wang J."/>
            <person name="Hirakawa H."/>
            <person name="Shirasawa K."/>
            <person name="Vercoe P."/>
            <person name="Stefanova K."/>
            <person name="Durmic Z."/>
            <person name="Nichols P."/>
            <person name="Revell C."/>
            <person name="Isobe S.N."/>
            <person name="Edwards D."/>
            <person name="Erskine W."/>
        </authorList>
    </citation>
    <scope>NUCLEOTIDE SEQUENCE [LARGE SCALE GENOMIC DNA]</scope>
    <source>
        <strain evidence="2">cv. Daliak</strain>
    </source>
</reference>
<organism evidence="1 2">
    <name type="scientific">Trifolium subterraneum</name>
    <name type="common">Subterranean clover</name>
    <dbReference type="NCBI Taxonomy" id="3900"/>
    <lineage>
        <taxon>Eukaryota</taxon>
        <taxon>Viridiplantae</taxon>
        <taxon>Streptophyta</taxon>
        <taxon>Embryophyta</taxon>
        <taxon>Tracheophyta</taxon>
        <taxon>Spermatophyta</taxon>
        <taxon>Magnoliopsida</taxon>
        <taxon>eudicotyledons</taxon>
        <taxon>Gunneridae</taxon>
        <taxon>Pentapetalae</taxon>
        <taxon>rosids</taxon>
        <taxon>fabids</taxon>
        <taxon>Fabales</taxon>
        <taxon>Fabaceae</taxon>
        <taxon>Papilionoideae</taxon>
        <taxon>50 kb inversion clade</taxon>
        <taxon>NPAAA clade</taxon>
        <taxon>Hologalegina</taxon>
        <taxon>IRL clade</taxon>
        <taxon>Trifolieae</taxon>
        <taxon>Trifolium</taxon>
    </lineage>
</organism>
<accession>A0A2Z6N3E4</accession>
<evidence type="ECO:0000313" key="1">
    <source>
        <dbReference type="EMBL" id="GAU30545.1"/>
    </source>
</evidence>